<evidence type="ECO:0000313" key="3">
    <source>
        <dbReference type="EMBL" id="MDG5755391.1"/>
    </source>
</evidence>
<dbReference type="GO" id="GO:0008237">
    <property type="term" value="F:metallopeptidase activity"/>
    <property type="evidence" value="ECO:0007669"/>
    <property type="project" value="UniProtKB-KW"/>
</dbReference>
<sequence>MKKRYWWVIFTYVLMQFSSIVGIPLLEMTGQYDRYTGNTKLQMLVGHWGIISFAVALLIIVLLVKNDPDFPRHEKASPGKTLMWMVLGVFLAYTAQIVAATIEMNLLGIEPGSDNTKALVEIAELTPWFIIVTSIIAPILEEIVFRKILFGALYKRFNFFIAAIISSLIFAAVHGEFSHLLIYTAMGLVFAFLYAHTKRIIVPIAAHVMMNTIVVLINIVFKDDLERIMREAENMQFIFGGF</sequence>
<proteinExistence type="predicted"/>
<keyword evidence="4" id="KW-1185">Reference proteome</keyword>
<keyword evidence="3" id="KW-0645">Protease</keyword>
<feature type="transmembrane region" description="Helical" evidence="1">
    <location>
        <begin position="204"/>
        <end position="221"/>
    </location>
</feature>
<dbReference type="EC" id="3.4.-.-" evidence="3"/>
<name>A0ABT6HAK7_9BACI</name>
<feature type="transmembrane region" description="Helical" evidence="1">
    <location>
        <begin position="157"/>
        <end position="174"/>
    </location>
</feature>
<dbReference type="EMBL" id="JARULN010000026">
    <property type="protein sequence ID" value="MDG5755391.1"/>
    <property type="molecule type" value="Genomic_DNA"/>
</dbReference>
<feature type="transmembrane region" description="Helical" evidence="1">
    <location>
        <begin position="45"/>
        <end position="64"/>
    </location>
</feature>
<organism evidence="3 4">
    <name type="scientific">Ectobacillus antri</name>
    <dbReference type="NCBI Taxonomy" id="2486280"/>
    <lineage>
        <taxon>Bacteria</taxon>
        <taxon>Bacillati</taxon>
        <taxon>Bacillota</taxon>
        <taxon>Bacilli</taxon>
        <taxon>Bacillales</taxon>
        <taxon>Bacillaceae</taxon>
        <taxon>Ectobacillus</taxon>
    </lineage>
</organism>
<dbReference type="InterPro" id="IPR003675">
    <property type="entry name" value="Rce1/LyrA-like_dom"/>
</dbReference>
<keyword evidence="1" id="KW-0472">Membrane</keyword>
<protein>
    <submittedName>
        <fullName evidence="3">CPBP family intramembrane metalloprotease</fullName>
        <ecNumber evidence="3">3.4.-.-</ecNumber>
    </submittedName>
</protein>
<reference evidence="3 4" key="1">
    <citation type="submission" date="2023-04" db="EMBL/GenBank/DDBJ databases">
        <title>Ectobacillus antri isolated from activated sludge.</title>
        <authorList>
            <person name="Yan P."/>
            <person name="Liu X."/>
        </authorList>
    </citation>
    <scope>NUCLEOTIDE SEQUENCE [LARGE SCALE GENOMIC DNA]</scope>
    <source>
        <strain evidence="3 4">C18H</strain>
    </source>
</reference>
<feature type="transmembrane region" description="Helical" evidence="1">
    <location>
        <begin position="5"/>
        <end position="25"/>
    </location>
</feature>
<keyword evidence="3" id="KW-0482">Metalloprotease</keyword>
<feature type="transmembrane region" description="Helical" evidence="1">
    <location>
        <begin position="84"/>
        <end position="107"/>
    </location>
</feature>
<dbReference type="Proteomes" id="UP001218246">
    <property type="component" value="Unassembled WGS sequence"/>
</dbReference>
<feature type="transmembrane region" description="Helical" evidence="1">
    <location>
        <begin position="127"/>
        <end position="145"/>
    </location>
</feature>
<dbReference type="Pfam" id="PF02517">
    <property type="entry name" value="Rce1-like"/>
    <property type="match status" value="1"/>
</dbReference>
<keyword evidence="1" id="KW-1133">Transmembrane helix</keyword>
<feature type="domain" description="CAAX prenyl protease 2/Lysostaphin resistance protein A-like" evidence="2">
    <location>
        <begin position="126"/>
        <end position="213"/>
    </location>
</feature>
<dbReference type="PANTHER" id="PTHR36435:SF6">
    <property type="entry name" value="ABORTIVE INFECTION PROTEIN"/>
    <property type="match status" value="1"/>
</dbReference>
<dbReference type="RefSeq" id="WP_124565997.1">
    <property type="nucleotide sequence ID" value="NZ_JARRRY010000025.1"/>
</dbReference>
<dbReference type="PANTHER" id="PTHR36435">
    <property type="entry name" value="SLR1288 PROTEIN"/>
    <property type="match status" value="1"/>
</dbReference>
<accession>A0ABT6HAK7</accession>
<gene>
    <name evidence="3" type="ORF">P6P90_15925</name>
</gene>
<comment type="caution">
    <text evidence="3">The sequence shown here is derived from an EMBL/GenBank/DDBJ whole genome shotgun (WGS) entry which is preliminary data.</text>
</comment>
<evidence type="ECO:0000313" key="4">
    <source>
        <dbReference type="Proteomes" id="UP001218246"/>
    </source>
</evidence>
<evidence type="ECO:0000259" key="2">
    <source>
        <dbReference type="Pfam" id="PF02517"/>
    </source>
</evidence>
<evidence type="ECO:0000256" key="1">
    <source>
        <dbReference type="SAM" id="Phobius"/>
    </source>
</evidence>
<keyword evidence="3" id="KW-0378">Hydrolase</keyword>
<dbReference type="InterPro" id="IPR052710">
    <property type="entry name" value="CAAX_protease"/>
</dbReference>
<keyword evidence="1" id="KW-0812">Transmembrane</keyword>